<dbReference type="EMBL" id="JAIWQS010000009">
    <property type="protein sequence ID" value="KAJ8755792.1"/>
    <property type="molecule type" value="Genomic_DNA"/>
</dbReference>
<keyword evidence="3" id="KW-0328">Glycosyltransferase</keyword>
<dbReference type="FunFam" id="3.40.50.11340:FF:000005">
    <property type="entry name" value="Galactoside 2-alpha-L-fucosyltransferase"/>
    <property type="match status" value="1"/>
</dbReference>
<keyword evidence="4" id="KW-0808">Transferase</keyword>
<reference evidence="10 11" key="1">
    <citation type="submission" date="2021-09" db="EMBL/GenBank/DDBJ databases">
        <title>Genomic insights and catalytic innovation underlie evolution of tropane alkaloids biosynthesis.</title>
        <authorList>
            <person name="Wang Y.-J."/>
            <person name="Tian T."/>
            <person name="Huang J.-P."/>
            <person name="Huang S.-X."/>
        </authorList>
    </citation>
    <scope>NUCLEOTIDE SEQUENCE [LARGE SCALE GENOMIC DNA]</scope>
    <source>
        <strain evidence="10">KIB-2018</strain>
        <tissue evidence="10">Leaf</tissue>
    </source>
</reference>
<keyword evidence="11" id="KW-1185">Reference proteome</keyword>
<keyword evidence="9" id="KW-0472">Membrane</keyword>
<keyword evidence="9" id="KW-0812">Transmembrane</keyword>
<dbReference type="Proteomes" id="UP001159364">
    <property type="component" value="Linkage Group LG09"/>
</dbReference>
<feature type="transmembrane region" description="Helical" evidence="9">
    <location>
        <begin position="18"/>
        <end position="36"/>
    </location>
</feature>
<dbReference type="GO" id="GO:0005794">
    <property type="term" value="C:Golgi apparatus"/>
    <property type="evidence" value="ECO:0007669"/>
    <property type="project" value="UniProtKB-SubCell"/>
</dbReference>
<proteinExistence type="inferred from homology"/>
<keyword evidence="5" id="KW-0333">Golgi apparatus</keyword>
<feature type="region of interest" description="Disordered" evidence="8">
    <location>
        <begin position="80"/>
        <end position="99"/>
    </location>
</feature>
<dbReference type="GO" id="GO:0009969">
    <property type="term" value="P:xyloglucan biosynthetic process"/>
    <property type="evidence" value="ECO:0007669"/>
    <property type="project" value="TreeGrafter"/>
</dbReference>
<dbReference type="InterPro" id="IPR004938">
    <property type="entry name" value="XG_FTase"/>
</dbReference>
<dbReference type="GO" id="GO:0016020">
    <property type="term" value="C:membrane"/>
    <property type="evidence" value="ECO:0007669"/>
    <property type="project" value="InterPro"/>
</dbReference>
<feature type="compositionally biased region" description="Polar residues" evidence="8">
    <location>
        <begin position="111"/>
        <end position="141"/>
    </location>
</feature>
<feature type="compositionally biased region" description="Polar residues" evidence="8">
    <location>
        <begin position="88"/>
        <end position="99"/>
    </location>
</feature>
<organism evidence="10 11">
    <name type="scientific">Erythroxylum novogranatense</name>
    <dbReference type="NCBI Taxonomy" id="1862640"/>
    <lineage>
        <taxon>Eukaryota</taxon>
        <taxon>Viridiplantae</taxon>
        <taxon>Streptophyta</taxon>
        <taxon>Embryophyta</taxon>
        <taxon>Tracheophyta</taxon>
        <taxon>Spermatophyta</taxon>
        <taxon>Magnoliopsida</taxon>
        <taxon>eudicotyledons</taxon>
        <taxon>Gunneridae</taxon>
        <taxon>Pentapetalae</taxon>
        <taxon>rosids</taxon>
        <taxon>fabids</taxon>
        <taxon>Malpighiales</taxon>
        <taxon>Erythroxylaceae</taxon>
        <taxon>Erythroxylum</taxon>
    </lineage>
</organism>
<evidence type="ECO:0000256" key="3">
    <source>
        <dbReference type="ARBA" id="ARBA00022676"/>
    </source>
</evidence>
<feature type="compositionally biased region" description="Polar residues" evidence="8">
    <location>
        <begin position="149"/>
        <end position="178"/>
    </location>
</feature>
<protein>
    <recommendedName>
        <fullName evidence="12">Fucosyltransferase</fullName>
    </recommendedName>
</protein>
<keyword evidence="9" id="KW-1133">Transmembrane helix</keyword>
<comment type="caution">
    <text evidence="10">The sequence shown here is derived from an EMBL/GenBank/DDBJ whole genome shotgun (WGS) entry which is preliminary data.</text>
</comment>
<evidence type="ECO:0000313" key="11">
    <source>
        <dbReference type="Proteomes" id="UP001159364"/>
    </source>
</evidence>
<sequence length="653" mass="73749">MEISQAAMGNSGLDSKRFGAALVVCLFALPGLFVVFETSQNQKLSITWSPIEARNDTEPSRGSRNDSTQHSNMAKYEMANGTEKNHSQNDCNSARNISSDPSILLNETSLESDTHQAPVQSTQDLHNTSGSINDTTGSENMATDDKLLNGSSSKYDFTPTTMIPQGQPDASNHSSSPPSEDDEKLFYGLFPPGIEEDSCLSRYQSFLYHRSSHYKPSSYLRSKLRKYEKLHRACGPNTKSYRNALKKLKSNQVSQTSKCNYIVWMPANGLGNRMVSMVSSFLYALLTNRILLVDFGRDMRDLFCEPFPKSSWLLPSHFPLKHEFGIDKVRHSHSVGSLMKKAANAGMETIPPYLFLNLNHGGDDEDRIFYCDKSQDHLQNIPWLLLLSDQYFVPSFFLLPSFEEEVKKLFPEKETVFYHLGHYIFNPSNHIWGLITRFYEAYLAGADQRIGLQVRVFKPKSTPLQTVLDQILACGKKEELLPQIDTQKSTARPTQNGTSKAILVTSLYPEFYENIKNMYWTNPTVTGEAVGVYQPSHEAYQHFGDNMHNMKAWAEIYLLSLSNVLVTSAWSTFGYVAQGLGGLKPWFLYKANGQHIPDPPCGRDNSREPCFHFPLTFDCKSKAKVDAGTLVPYIRHCQDRRWGVKLVGNHDKL</sequence>
<feature type="region of interest" description="Disordered" evidence="8">
    <location>
        <begin position="111"/>
        <end position="185"/>
    </location>
</feature>
<gene>
    <name evidence="10" type="ORF">K2173_024337</name>
</gene>
<evidence type="ECO:0000256" key="1">
    <source>
        <dbReference type="ARBA" id="ARBA00004555"/>
    </source>
</evidence>
<evidence type="ECO:0000256" key="2">
    <source>
        <dbReference type="ARBA" id="ARBA00010481"/>
    </source>
</evidence>
<accession>A0AAV8SU42</accession>
<evidence type="ECO:0000256" key="8">
    <source>
        <dbReference type="SAM" id="MobiDB-lite"/>
    </source>
</evidence>
<keyword evidence="6" id="KW-0325">Glycoprotein</keyword>
<dbReference type="GO" id="GO:0071555">
    <property type="term" value="P:cell wall organization"/>
    <property type="evidence" value="ECO:0007669"/>
    <property type="project" value="UniProtKB-KW"/>
</dbReference>
<evidence type="ECO:0000256" key="5">
    <source>
        <dbReference type="ARBA" id="ARBA00023034"/>
    </source>
</evidence>
<evidence type="ECO:0000256" key="4">
    <source>
        <dbReference type="ARBA" id="ARBA00022679"/>
    </source>
</evidence>
<dbReference type="Pfam" id="PF03254">
    <property type="entry name" value="XG_FTase"/>
    <property type="match status" value="1"/>
</dbReference>
<evidence type="ECO:0000256" key="6">
    <source>
        <dbReference type="ARBA" id="ARBA00023180"/>
    </source>
</evidence>
<dbReference type="AlphaFoldDB" id="A0AAV8SU42"/>
<comment type="similarity">
    <text evidence="2">Belongs to the glycosyltransferase 37 family.</text>
</comment>
<dbReference type="GO" id="GO:0008107">
    <property type="term" value="F:galactoside 2-alpha-L-fucosyltransferase activity"/>
    <property type="evidence" value="ECO:0007669"/>
    <property type="project" value="InterPro"/>
</dbReference>
<dbReference type="GO" id="GO:0042546">
    <property type="term" value="P:cell wall biogenesis"/>
    <property type="evidence" value="ECO:0007669"/>
    <property type="project" value="InterPro"/>
</dbReference>
<dbReference type="PANTHER" id="PTHR31889">
    <property type="entry name" value="FUCOSYLTRANSFERASE 2-RELATED"/>
    <property type="match status" value="1"/>
</dbReference>
<dbReference type="Gene3D" id="3.40.50.11340">
    <property type="match status" value="1"/>
</dbReference>
<evidence type="ECO:0008006" key="12">
    <source>
        <dbReference type="Google" id="ProtNLM"/>
    </source>
</evidence>
<dbReference type="PANTHER" id="PTHR31889:SF52">
    <property type="entry name" value="FUCOSYLTRANSFERASE"/>
    <property type="match status" value="1"/>
</dbReference>
<comment type="subcellular location">
    <subcellularLocation>
        <location evidence="1">Golgi apparatus</location>
    </subcellularLocation>
</comment>
<evidence type="ECO:0000256" key="7">
    <source>
        <dbReference type="ARBA" id="ARBA00023316"/>
    </source>
</evidence>
<evidence type="ECO:0000313" key="10">
    <source>
        <dbReference type="EMBL" id="KAJ8755792.1"/>
    </source>
</evidence>
<name>A0AAV8SU42_9ROSI</name>
<keyword evidence="7" id="KW-0961">Cell wall biogenesis/degradation</keyword>
<evidence type="ECO:0000256" key="9">
    <source>
        <dbReference type="SAM" id="Phobius"/>
    </source>
</evidence>